<feature type="transmembrane region" description="Helical" evidence="1">
    <location>
        <begin position="46"/>
        <end position="70"/>
    </location>
</feature>
<evidence type="ECO:0000313" key="2">
    <source>
        <dbReference type="EMBL" id="EFO79330.1"/>
    </source>
</evidence>
<dbReference type="eggNOG" id="ENOG503470Y">
    <property type="taxonomic scope" value="Bacteria"/>
</dbReference>
<reference evidence="2 3" key="1">
    <citation type="journal article" date="2011" name="J. Bacteriol.">
        <title>Draft genome sequence of the anoxygenic filamentous phototrophic bacterium Oscillochloris trichoides subsp. DG-6.</title>
        <authorList>
            <person name="Kuznetsov B.B."/>
            <person name="Ivanovsky R.N."/>
            <person name="Keppen O.I."/>
            <person name="Sukhacheva M.V."/>
            <person name="Bumazhkin B.K."/>
            <person name="Patutina E.O."/>
            <person name="Beletsky A.V."/>
            <person name="Mardanov A.V."/>
            <person name="Baslerov R.V."/>
            <person name="Panteleeva A.N."/>
            <person name="Kolganova T.V."/>
            <person name="Ravin N.V."/>
            <person name="Skryabin K.G."/>
        </authorList>
    </citation>
    <scope>NUCLEOTIDE SEQUENCE [LARGE SCALE GENOMIC DNA]</scope>
    <source>
        <strain evidence="2 3">DG-6</strain>
    </source>
</reference>
<sequence>MPLLNDSEVIMAEQIATSTNQHEADSVQQDQRPVKRYARLAPLYKAMIWTSFLINVILIIIVGILVGFLFTNRGQVGSIGGSVQVFAANNISELQDVVAQLEAATIKTTIPLSQPLSLAGQGIFVPVDQVTEVTLTQPVPLLLSGADIDLGNGNRLRANNISLTLPEGTPLQIALKMDIPLDSVVIPVQLDVPVSIPLADTELGPQFRRLGAIVHRLVDPIAPLLPMPETPPISSE</sequence>
<dbReference type="AlphaFoldDB" id="E1IHN1"/>
<name>E1IHN1_9CHLR</name>
<keyword evidence="1" id="KW-0812">Transmembrane</keyword>
<comment type="caution">
    <text evidence="2">The sequence shown here is derived from an EMBL/GenBank/DDBJ whole genome shotgun (WGS) entry which is preliminary data.</text>
</comment>
<dbReference type="Proteomes" id="UP000054010">
    <property type="component" value="Unassembled WGS sequence"/>
</dbReference>
<dbReference type="HOGENOM" id="CLU_1270412_0_0_0"/>
<keyword evidence="1" id="KW-0472">Membrane</keyword>
<dbReference type="EMBL" id="ADVR01000117">
    <property type="protein sequence ID" value="EFO79330.1"/>
    <property type="molecule type" value="Genomic_DNA"/>
</dbReference>
<organism evidence="2 3">
    <name type="scientific">Oscillochloris trichoides DG-6</name>
    <dbReference type="NCBI Taxonomy" id="765420"/>
    <lineage>
        <taxon>Bacteria</taxon>
        <taxon>Bacillati</taxon>
        <taxon>Chloroflexota</taxon>
        <taxon>Chloroflexia</taxon>
        <taxon>Chloroflexales</taxon>
        <taxon>Chloroflexineae</taxon>
        <taxon>Oscillochloridaceae</taxon>
        <taxon>Oscillochloris</taxon>
    </lineage>
</organism>
<keyword evidence="1" id="KW-1133">Transmembrane helix</keyword>
<proteinExistence type="predicted"/>
<gene>
    <name evidence="2" type="ORF">OSCT_2832</name>
</gene>
<keyword evidence="3" id="KW-1185">Reference proteome</keyword>
<accession>E1IHN1</accession>
<protein>
    <submittedName>
        <fullName evidence="2">Uncharacterized protein</fullName>
    </submittedName>
</protein>
<evidence type="ECO:0000256" key="1">
    <source>
        <dbReference type="SAM" id="Phobius"/>
    </source>
</evidence>
<evidence type="ECO:0000313" key="3">
    <source>
        <dbReference type="Proteomes" id="UP000054010"/>
    </source>
</evidence>